<dbReference type="RefSeq" id="WP_386410152.1">
    <property type="nucleotide sequence ID" value="NZ_JBHTJH010000017.1"/>
</dbReference>
<feature type="domain" description="HMA" evidence="1">
    <location>
        <begin position="1"/>
        <end position="66"/>
    </location>
</feature>
<evidence type="ECO:0000313" key="2">
    <source>
        <dbReference type="EMBL" id="MFD0863779.1"/>
    </source>
</evidence>
<dbReference type="Proteomes" id="UP001596978">
    <property type="component" value="Unassembled WGS sequence"/>
</dbReference>
<protein>
    <submittedName>
        <fullName evidence="2">Heavy-metal-associated domain-containing protein</fullName>
    </submittedName>
</protein>
<name>A0ABW3D3T4_9FLAO</name>
<reference evidence="3" key="1">
    <citation type="journal article" date="2019" name="Int. J. Syst. Evol. Microbiol.">
        <title>The Global Catalogue of Microorganisms (GCM) 10K type strain sequencing project: providing services to taxonomists for standard genome sequencing and annotation.</title>
        <authorList>
            <consortium name="The Broad Institute Genomics Platform"/>
            <consortium name="The Broad Institute Genome Sequencing Center for Infectious Disease"/>
            <person name="Wu L."/>
            <person name="Ma J."/>
        </authorList>
    </citation>
    <scope>NUCLEOTIDE SEQUENCE [LARGE SCALE GENOMIC DNA]</scope>
    <source>
        <strain evidence="3">CCUG 62952</strain>
    </source>
</reference>
<dbReference type="EMBL" id="JBHTJH010000017">
    <property type="protein sequence ID" value="MFD0863779.1"/>
    <property type="molecule type" value="Genomic_DNA"/>
</dbReference>
<dbReference type="InterPro" id="IPR036163">
    <property type="entry name" value="HMA_dom_sf"/>
</dbReference>
<dbReference type="CDD" id="cd00371">
    <property type="entry name" value="HMA"/>
    <property type="match status" value="1"/>
</dbReference>
<dbReference type="Pfam" id="PF00403">
    <property type="entry name" value="HMA"/>
    <property type="match status" value="1"/>
</dbReference>
<dbReference type="Gene3D" id="3.30.70.100">
    <property type="match status" value="1"/>
</dbReference>
<dbReference type="SUPFAM" id="SSF55008">
    <property type="entry name" value="HMA, heavy metal-associated domain"/>
    <property type="match status" value="1"/>
</dbReference>
<comment type="caution">
    <text evidence="2">The sequence shown here is derived from an EMBL/GenBank/DDBJ whole genome shotgun (WGS) entry which is preliminary data.</text>
</comment>
<evidence type="ECO:0000259" key="1">
    <source>
        <dbReference type="PROSITE" id="PS50846"/>
    </source>
</evidence>
<proteinExistence type="predicted"/>
<gene>
    <name evidence="2" type="ORF">ACFQ1M_16305</name>
</gene>
<sequence length="96" mass="10619">MRTTVEIQNLKCGGCESTIARKLHTLKNIKDIAIDRDHCTVSFSYETNDGLETVKKELSKLGYPLSDDANSFGKKAKSFVSCALGRLAKTDLKTYS</sequence>
<organism evidence="2 3">
    <name type="scientific">Sungkyunkwania multivorans</name>
    <dbReference type="NCBI Taxonomy" id="1173618"/>
    <lineage>
        <taxon>Bacteria</taxon>
        <taxon>Pseudomonadati</taxon>
        <taxon>Bacteroidota</taxon>
        <taxon>Flavobacteriia</taxon>
        <taxon>Flavobacteriales</taxon>
        <taxon>Flavobacteriaceae</taxon>
        <taxon>Sungkyunkwania</taxon>
    </lineage>
</organism>
<evidence type="ECO:0000313" key="3">
    <source>
        <dbReference type="Proteomes" id="UP001596978"/>
    </source>
</evidence>
<accession>A0ABW3D3T4</accession>
<keyword evidence="3" id="KW-1185">Reference proteome</keyword>
<dbReference type="InterPro" id="IPR006121">
    <property type="entry name" value="HMA_dom"/>
</dbReference>
<dbReference type="PROSITE" id="PS50846">
    <property type="entry name" value="HMA_2"/>
    <property type="match status" value="1"/>
</dbReference>